<reference evidence="1" key="1">
    <citation type="submission" date="2020-12" db="EMBL/GenBank/DDBJ databases">
        <title>Devosia sp. MSA67 isolated from Mo River.</title>
        <authorList>
            <person name="Ma F."/>
            <person name="Zi Z."/>
        </authorList>
    </citation>
    <scope>NUCLEOTIDE SEQUENCE</scope>
    <source>
        <strain evidence="1">MSA67</strain>
    </source>
</reference>
<proteinExistence type="predicted"/>
<sequence length="61" mass="6566">MTELASPPIDPSNPLVRALIKAIAAQVAARRFDREDAEKVSETAVIEFALTKDSARNGKVS</sequence>
<dbReference type="AlphaFoldDB" id="A0A934MSF3"/>
<name>A0A934MSF3_9HYPH</name>
<protein>
    <submittedName>
        <fullName evidence="1">Uncharacterized protein</fullName>
    </submittedName>
</protein>
<accession>A0A934MSF3</accession>
<keyword evidence="2" id="KW-1185">Reference proteome</keyword>
<dbReference type="EMBL" id="JAEKMH010000004">
    <property type="protein sequence ID" value="MBJ3786394.1"/>
    <property type="molecule type" value="Genomic_DNA"/>
</dbReference>
<dbReference type="RefSeq" id="WP_198877584.1">
    <property type="nucleotide sequence ID" value="NZ_JAEKMH010000004.1"/>
</dbReference>
<dbReference type="Proteomes" id="UP000602124">
    <property type="component" value="Unassembled WGS sequence"/>
</dbReference>
<gene>
    <name evidence="1" type="ORF">JEQ47_16835</name>
</gene>
<comment type="caution">
    <text evidence="1">The sequence shown here is derived from an EMBL/GenBank/DDBJ whole genome shotgun (WGS) entry which is preliminary data.</text>
</comment>
<organism evidence="1 2">
    <name type="scientific">Devosia sediminis</name>
    <dbReference type="NCBI Taxonomy" id="2798801"/>
    <lineage>
        <taxon>Bacteria</taxon>
        <taxon>Pseudomonadati</taxon>
        <taxon>Pseudomonadota</taxon>
        <taxon>Alphaproteobacteria</taxon>
        <taxon>Hyphomicrobiales</taxon>
        <taxon>Devosiaceae</taxon>
        <taxon>Devosia</taxon>
    </lineage>
</organism>
<evidence type="ECO:0000313" key="2">
    <source>
        <dbReference type="Proteomes" id="UP000602124"/>
    </source>
</evidence>
<evidence type="ECO:0000313" key="1">
    <source>
        <dbReference type="EMBL" id="MBJ3786394.1"/>
    </source>
</evidence>